<evidence type="ECO:0000313" key="2">
    <source>
        <dbReference type="EMBL" id="MTH60862.1"/>
    </source>
</evidence>
<feature type="region of interest" description="Disordered" evidence="1">
    <location>
        <begin position="67"/>
        <end position="92"/>
    </location>
</feature>
<dbReference type="Proteomes" id="UP000449846">
    <property type="component" value="Unassembled WGS sequence"/>
</dbReference>
<accession>A0A844HTK7</accession>
<evidence type="ECO:0000256" key="1">
    <source>
        <dbReference type="SAM" id="MobiDB-lite"/>
    </source>
</evidence>
<protein>
    <submittedName>
        <fullName evidence="2">Uncharacterized protein</fullName>
    </submittedName>
</protein>
<proteinExistence type="predicted"/>
<name>A0A844HTK7_9RHOB</name>
<evidence type="ECO:0000313" key="3">
    <source>
        <dbReference type="Proteomes" id="UP000449846"/>
    </source>
</evidence>
<comment type="caution">
    <text evidence="2">The sequence shown here is derived from an EMBL/GenBank/DDBJ whole genome shotgun (WGS) entry which is preliminary data.</text>
</comment>
<dbReference type="AlphaFoldDB" id="A0A844HTK7"/>
<gene>
    <name evidence="2" type="ORF">GL300_16735</name>
</gene>
<dbReference type="EMBL" id="WMIG01000011">
    <property type="protein sequence ID" value="MTH60862.1"/>
    <property type="molecule type" value="Genomic_DNA"/>
</dbReference>
<dbReference type="OrthoDB" id="5417071at2"/>
<organism evidence="2 3">
    <name type="scientific">Paracoccus litorisediminis</name>
    <dbReference type="NCBI Taxonomy" id="2006130"/>
    <lineage>
        <taxon>Bacteria</taxon>
        <taxon>Pseudomonadati</taxon>
        <taxon>Pseudomonadota</taxon>
        <taxon>Alphaproteobacteria</taxon>
        <taxon>Rhodobacterales</taxon>
        <taxon>Paracoccaceae</taxon>
        <taxon>Paracoccus</taxon>
    </lineage>
</organism>
<sequence>MRRNDWKAADRACSRLADLSCLCGQREHIRHGLILTPGHHAPDAMLASRQGVFVEATAFDVAAESLAAGAPSQRTSREPVHSIPPASKLSPNNVLHNLAIEGESRDDFLSRAFSSSSNFGRHISSGNKPP</sequence>
<keyword evidence="3" id="KW-1185">Reference proteome</keyword>
<reference evidence="2 3" key="1">
    <citation type="submission" date="2019-11" db="EMBL/GenBank/DDBJ databases">
        <authorList>
            <person name="Dong K."/>
        </authorList>
    </citation>
    <scope>NUCLEOTIDE SEQUENCE [LARGE SCALE GENOMIC DNA]</scope>
    <source>
        <strain evidence="2 3">NBRC 112902</strain>
    </source>
</reference>